<dbReference type="GO" id="GO:0016787">
    <property type="term" value="F:hydrolase activity"/>
    <property type="evidence" value="ECO:0007669"/>
    <property type="project" value="UniProtKB-KW"/>
</dbReference>
<dbReference type="GO" id="GO:1990077">
    <property type="term" value="C:primosome complex"/>
    <property type="evidence" value="ECO:0007669"/>
    <property type="project" value="UniProtKB-KW"/>
</dbReference>
<dbReference type="NCBIfam" id="TIGR00595">
    <property type="entry name" value="priA"/>
    <property type="match status" value="1"/>
</dbReference>
<dbReference type="PROSITE" id="PS51192">
    <property type="entry name" value="HELICASE_ATP_BIND_1"/>
    <property type="match status" value="1"/>
</dbReference>
<dbReference type="Pfam" id="PF17764">
    <property type="entry name" value="PriA_3primeBD"/>
    <property type="match status" value="1"/>
</dbReference>
<keyword evidence="3" id="KW-0479">Metal-binding</keyword>
<keyword evidence="6" id="KW-0347">Helicase</keyword>
<keyword evidence="4" id="KW-0547">Nucleotide-binding</keyword>
<dbReference type="InterPro" id="IPR005259">
    <property type="entry name" value="PriA"/>
</dbReference>
<dbReference type="Gene3D" id="3.40.1440.60">
    <property type="entry name" value="PriA, 3(prime) DNA-binding domain"/>
    <property type="match status" value="1"/>
</dbReference>
<keyword evidence="5" id="KW-0378">Hydrolase</keyword>
<proteinExistence type="inferred from homology"/>
<evidence type="ECO:0000259" key="13">
    <source>
        <dbReference type="PROSITE" id="PS51192"/>
    </source>
</evidence>
<dbReference type="PROSITE" id="PS51194">
    <property type="entry name" value="HELICASE_CTER"/>
    <property type="match status" value="1"/>
</dbReference>
<dbReference type="SUPFAM" id="SSF52540">
    <property type="entry name" value="P-loop containing nucleoside triphosphate hydrolases"/>
    <property type="match status" value="1"/>
</dbReference>
<dbReference type="GO" id="GO:0005524">
    <property type="term" value="F:ATP binding"/>
    <property type="evidence" value="ECO:0007669"/>
    <property type="project" value="UniProtKB-KW"/>
</dbReference>
<organism evidence="15">
    <name type="scientific">marine metagenome</name>
    <dbReference type="NCBI Taxonomy" id="408172"/>
    <lineage>
        <taxon>unclassified sequences</taxon>
        <taxon>metagenomes</taxon>
        <taxon>ecological metagenomes</taxon>
    </lineage>
</organism>
<evidence type="ECO:0000256" key="1">
    <source>
        <dbReference type="ARBA" id="ARBA00022515"/>
    </source>
</evidence>
<dbReference type="GO" id="GO:0043138">
    <property type="term" value="F:3'-5' DNA helicase activity"/>
    <property type="evidence" value="ECO:0007669"/>
    <property type="project" value="UniProtKB-EC"/>
</dbReference>
<dbReference type="GO" id="GO:0006310">
    <property type="term" value="P:DNA recombination"/>
    <property type="evidence" value="ECO:0007669"/>
    <property type="project" value="InterPro"/>
</dbReference>
<keyword evidence="8" id="KW-0067">ATP-binding</keyword>
<dbReference type="Gene3D" id="3.40.50.300">
    <property type="entry name" value="P-loop containing nucleotide triphosphate hydrolases"/>
    <property type="match status" value="2"/>
</dbReference>
<evidence type="ECO:0000256" key="12">
    <source>
        <dbReference type="ARBA" id="ARBA00048988"/>
    </source>
</evidence>
<name>A0A381ZQM1_9ZZZZ</name>
<keyword evidence="1" id="KW-0639">Primosome</keyword>
<dbReference type="SMART" id="SM00487">
    <property type="entry name" value="DEXDc"/>
    <property type="match status" value="1"/>
</dbReference>
<dbReference type="EC" id="5.6.2.4" evidence="11"/>
<dbReference type="InterPro" id="IPR014001">
    <property type="entry name" value="Helicase_ATP-bd"/>
</dbReference>
<feature type="domain" description="Helicase ATP-binding" evidence="13">
    <location>
        <begin position="135"/>
        <end position="301"/>
    </location>
</feature>
<dbReference type="HAMAP" id="MF_00983">
    <property type="entry name" value="PriA"/>
    <property type="match status" value="1"/>
</dbReference>
<dbReference type="Pfam" id="PF18319">
    <property type="entry name" value="Zn_ribbon_PriA"/>
    <property type="match status" value="1"/>
</dbReference>
<dbReference type="Pfam" id="PF00271">
    <property type="entry name" value="Helicase_C"/>
    <property type="match status" value="1"/>
</dbReference>
<dbReference type="GO" id="GO:0006270">
    <property type="term" value="P:DNA replication initiation"/>
    <property type="evidence" value="ECO:0007669"/>
    <property type="project" value="TreeGrafter"/>
</dbReference>
<dbReference type="GO" id="GO:0006302">
    <property type="term" value="P:double-strand break repair"/>
    <property type="evidence" value="ECO:0007669"/>
    <property type="project" value="InterPro"/>
</dbReference>
<dbReference type="PANTHER" id="PTHR30580:SF0">
    <property type="entry name" value="PRIMOSOMAL PROTEIN N"/>
    <property type="match status" value="1"/>
</dbReference>
<evidence type="ECO:0000256" key="9">
    <source>
        <dbReference type="ARBA" id="ARBA00023125"/>
    </source>
</evidence>
<evidence type="ECO:0000256" key="4">
    <source>
        <dbReference type="ARBA" id="ARBA00022741"/>
    </source>
</evidence>
<dbReference type="InterPro" id="IPR001650">
    <property type="entry name" value="Helicase_C-like"/>
</dbReference>
<accession>A0A381ZQM1</accession>
<evidence type="ECO:0000256" key="3">
    <source>
        <dbReference type="ARBA" id="ARBA00022723"/>
    </source>
</evidence>
<dbReference type="EMBL" id="UINC01022112">
    <property type="protein sequence ID" value="SVA91063.1"/>
    <property type="molecule type" value="Genomic_DNA"/>
</dbReference>
<evidence type="ECO:0000313" key="15">
    <source>
        <dbReference type="EMBL" id="SVA91063.1"/>
    </source>
</evidence>
<dbReference type="SMART" id="SM00490">
    <property type="entry name" value="HELICc"/>
    <property type="match status" value="1"/>
</dbReference>
<evidence type="ECO:0000259" key="14">
    <source>
        <dbReference type="PROSITE" id="PS51194"/>
    </source>
</evidence>
<evidence type="ECO:0000256" key="7">
    <source>
        <dbReference type="ARBA" id="ARBA00022833"/>
    </source>
</evidence>
<dbReference type="Pfam" id="PF00270">
    <property type="entry name" value="DEAD"/>
    <property type="match status" value="1"/>
</dbReference>
<keyword evidence="10" id="KW-0413">Isomerase</keyword>
<keyword evidence="2" id="KW-0235">DNA replication</keyword>
<dbReference type="GO" id="GO:0003677">
    <property type="term" value="F:DNA binding"/>
    <property type="evidence" value="ECO:0007669"/>
    <property type="project" value="UniProtKB-KW"/>
</dbReference>
<dbReference type="InterPro" id="IPR042115">
    <property type="entry name" value="PriA_3primeBD_sf"/>
</dbReference>
<evidence type="ECO:0000256" key="10">
    <source>
        <dbReference type="ARBA" id="ARBA00023235"/>
    </source>
</evidence>
<feature type="non-terminal residue" evidence="15">
    <location>
        <position position="594"/>
    </location>
</feature>
<sequence>MKVPILIPNIFDHPFTYDSNSLNLDKGNYVIVPFGSTKITGIVWDKFEKAEKKFLIKKIEKKLDVPKMRGNMIDFLNWFSIYNIVPIGMCIRLTLLSKGAVENIPENSFNQYQKLNRNLKYKLNSEQEKCLSEIKKKGNKFNVHVLDGVTGSGKTLVYFNRLREIINRGYQALIMLPEIGLTTQFKKRFVDFFGFEPAIWHSATSKKNKKIIWRGIVEKKIRVVVGARSSLFLPFAKLGIIIVDEEHDASYKQDEGIFYNARDMAISRGSFEKTPVLLITSIPSVETFNNIIKKKYSTSKLNKRYQDASMPNFEIINLNSKKISNKKWIANETMEKVNHHLQKGDQVLFFLNRRGFAPFVICKKCHNKFLCPNCSVNLNYHKSKNFLLCHYCGYKNNLNKICKDNKPCEFIMCGPGVERIAEELEQKYPDKKIRIFSSDTLNKKKTSEDLIEKIENKKIDILVGTQLISKGFHFSKLNCIVVVDADFSSHGYDLRSAEKNIQLYHQLSGRAGREGSSSTIYFQTYTPDDEILLNISKKDPHQFLLNEIELRKKNKLPPFYRFISIIVTGKNEKQTINEALKVKNRITKDIEEEI</sequence>
<evidence type="ECO:0000256" key="11">
    <source>
        <dbReference type="ARBA" id="ARBA00034808"/>
    </source>
</evidence>
<dbReference type="FunFam" id="3.40.50.300:FF:000489">
    <property type="entry name" value="Primosome assembly protein PriA"/>
    <property type="match status" value="1"/>
</dbReference>
<dbReference type="GO" id="GO:0046872">
    <property type="term" value="F:metal ion binding"/>
    <property type="evidence" value="ECO:0007669"/>
    <property type="project" value="UniProtKB-KW"/>
</dbReference>
<comment type="catalytic activity">
    <reaction evidence="12">
        <text>ATP + H2O = ADP + phosphate + H(+)</text>
        <dbReference type="Rhea" id="RHEA:13065"/>
        <dbReference type="ChEBI" id="CHEBI:15377"/>
        <dbReference type="ChEBI" id="CHEBI:15378"/>
        <dbReference type="ChEBI" id="CHEBI:30616"/>
        <dbReference type="ChEBI" id="CHEBI:43474"/>
        <dbReference type="ChEBI" id="CHEBI:456216"/>
        <dbReference type="EC" id="5.6.2.4"/>
    </reaction>
</comment>
<evidence type="ECO:0000256" key="5">
    <source>
        <dbReference type="ARBA" id="ARBA00022801"/>
    </source>
</evidence>
<gene>
    <name evidence="15" type="ORF">METZ01_LOCUS143917</name>
</gene>
<dbReference type="GO" id="GO:0006269">
    <property type="term" value="P:DNA replication, synthesis of primer"/>
    <property type="evidence" value="ECO:0007669"/>
    <property type="project" value="UniProtKB-KW"/>
</dbReference>
<dbReference type="PANTHER" id="PTHR30580">
    <property type="entry name" value="PRIMOSOMAL PROTEIN N"/>
    <property type="match status" value="1"/>
</dbReference>
<evidence type="ECO:0000256" key="8">
    <source>
        <dbReference type="ARBA" id="ARBA00022840"/>
    </source>
</evidence>
<protein>
    <recommendedName>
        <fullName evidence="11">DNA 3'-5' helicase</fullName>
        <ecNumber evidence="11">5.6.2.4</ecNumber>
    </recommendedName>
</protein>
<dbReference type="InterPro" id="IPR041222">
    <property type="entry name" value="PriA_3primeBD"/>
</dbReference>
<dbReference type="InterPro" id="IPR040498">
    <property type="entry name" value="PriA_CRR"/>
</dbReference>
<keyword evidence="9" id="KW-0238">DNA-binding</keyword>
<evidence type="ECO:0000256" key="2">
    <source>
        <dbReference type="ARBA" id="ARBA00022705"/>
    </source>
</evidence>
<dbReference type="InterPro" id="IPR027417">
    <property type="entry name" value="P-loop_NTPase"/>
</dbReference>
<keyword evidence="7" id="KW-0862">Zinc</keyword>
<dbReference type="AlphaFoldDB" id="A0A381ZQM1"/>
<feature type="domain" description="Helicase C-terminal" evidence="14">
    <location>
        <begin position="393"/>
        <end position="556"/>
    </location>
</feature>
<evidence type="ECO:0000256" key="6">
    <source>
        <dbReference type="ARBA" id="ARBA00022806"/>
    </source>
</evidence>
<reference evidence="15" key="1">
    <citation type="submission" date="2018-05" db="EMBL/GenBank/DDBJ databases">
        <authorList>
            <person name="Lanie J.A."/>
            <person name="Ng W.-L."/>
            <person name="Kazmierczak K.M."/>
            <person name="Andrzejewski T.M."/>
            <person name="Davidsen T.M."/>
            <person name="Wayne K.J."/>
            <person name="Tettelin H."/>
            <person name="Glass J.I."/>
            <person name="Rusch D."/>
            <person name="Podicherti R."/>
            <person name="Tsui H.-C.T."/>
            <person name="Winkler M.E."/>
        </authorList>
    </citation>
    <scope>NUCLEOTIDE SEQUENCE</scope>
</reference>
<dbReference type="InterPro" id="IPR011545">
    <property type="entry name" value="DEAD/DEAH_box_helicase_dom"/>
</dbReference>